<dbReference type="SUPFAM" id="SSF57756">
    <property type="entry name" value="Retrovirus zinc finger-like domains"/>
    <property type="match status" value="1"/>
</dbReference>
<dbReference type="Proteomes" id="UP001497623">
    <property type="component" value="Unassembled WGS sequence"/>
</dbReference>
<dbReference type="Pfam" id="PF22936">
    <property type="entry name" value="Pol_BBD"/>
    <property type="match status" value="1"/>
</dbReference>
<dbReference type="GO" id="GO:0008270">
    <property type="term" value="F:zinc ion binding"/>
    <property type="evidence" value="ECO:0007669"/>
    <property type="project" value="InterPro"/>
</dbReference>
<keyword evidence="4" id="KW-1185">Reference proteome</keyword>
<organism evidence="3 4">
    <name type="scientific">Meganyctiphanes norvegica</name>
    <name type="common">Northern krill</name>
    <name type="synonym">Thysanopoda norvegica</name>
    <dbReference type="NCBI Taxonomy" id="48144"/>
    <lineage>
        <taxon>Eukaryota</taxon>
        <taxon>Metazoa</taxon>
        <taxon>Ecdysozoa</taxon>
        <taxon>Arthropoda</taxon>
        <taxon>Crustacea</taxon>
        <taxon>Multicrustacea</taxon>
        <taxon>Malacostraca</taxon>
        <taxon>Eumalacostraca</taxon>
        <taxon>Eucarida</taxon>
        <taxon>Euphausiacea</taxon>
        <taxon>Euphausiidae</taxon>
        <taxon>Meganyctiphanes</taxon>
    </lineage>
</organism>
<dbReference type="Pfam" id="PF14223">
    <property type="entry name" value="Retrotran_gag_2"/>
    <property type="match status" value="1"/>
</dbReference>
<protein>
    <recommendedName>
        <fullName evidence="2">Retrovirus-related Pol polyprotein from transposon TNT 1-94-like beta-barrel domain-containing protein</fullName>
    </recommendedName>
</protein>
<dbReference type="GO" id="GO:0003676">
    <property type="term" value="F:nucleic acid binding"/>
    <property type="evidence" value="ECO:0007669"/>
    <property type="project" value="InterPro"/>
</dbReference>
<name>A0AAV2S3E5_MEGNR</name>
<evidence type="ECO:0000313" key="4">
    <source>
        <dbReference type="Proteomes" id="UP001497623"/>
    </source>
</evidence>
<gene>
    <name evidence="3" type="ORF">MNOR_LOCUS31728</name>
</gene>
<evidence type="ECO:0000256" key="1">
    <source>
        <dbReference type="SAM" id="MobiDB-lite"/>
    </source>
</evidence>
<sequence>MPPKADKAAAVSAEESLGPTGYVAQYTQWNRPPPRFDGEVKKWPIWRQRFQNHCTRIGTDHVLEGKEVDDETEATRHKKMVHMDLLECLDDQSVNLIKHVKNKDGAKCWKILVAHFEGSCEDKVNATIKEFGNLKMGEEESMAEYIARADNIKEIFVNNSVLLDDKFIIWAVKNGLPKEYNVLVDVLDTTKCDNYVELKSTLKNKENQLKSRYDPSDSIMKAIVGPAEVGYRTAREDLQARMQCFLCKRVGHKARWCKFVTRWCEKCKSASHHTDMCWHKDKDTAKTAIEHNEDVGCGSYDFAMNVVHNSEVREPGCKHQSEQQGEPQDLLVDSGATEHLICDITSFVNYSKEESPTSHTLVLADQTKVRGAVEGKGDACFKVCDSKGVSHTITLKNALHVPSYQHNIFSVSKATENGVSFAFSGNVSGMIMPNGTVLDLVDHQRLYFLPTRTRIVRHQVSKCAQRSVDPGRPSSSVRSSMAPGRKKFGAQEIAQQVYCHRKYARDRNFL</sequence>
<dbReference type="AlphaFoldDB" id="A0AAV2S3E5"/>
<dbReference type="Gene3D" id="4.10.60.10">
    <property type="entry name" value="Zinc finger, CCHC-type"/>
    <property type="match status" value="1"/>
</dbReference>
<feature type="region of interest" description="Disordered" evidence="1">
    <location>
        <begin position="465"/>
        <end position="485"/>
    </location>
</feature>
<proteinExistence type="predicted"/>
<accession>A0AAV2S3E5</accession>
<dbReference type="EMBL" id="CAXKWB010041510">
    <property type="protein sequence ID" value="CAL4156510.1"/>
    <property type="molecule type" value="Genomic_DNA"/>
</dbReference>
<reference evidence="3 4" key="1">
    <citation type="submission" date="2024-05" db="EMBL/GenBank/DDBJ databases">
        <authorList>
            <person name="Wallberg A."/>
        </authorList>
    </citation>
    <scope>NUCLEOTIDE SEQUENCE [LARGE SCALE GENOMIC DNA]</scope>
</reference>
<dbReference type="InterPro" id="IPR054722">
    <property type="entry name" value="PolX-like_BBD"/>
</dbReference>
<feature type="domain" description="Retrovirus-related Pol polyprotein from transposon TNT 1-94-like beta-barrel" evidence="2">
    <location>
        <begin position="331"/>
        <end position="418"/>
    </location>
</feature>
<comment type="caution">
    <text evidence="3">The sequence shown here is derived from an EMBL/GenBank/DDBJ whole genome shotgun (WGS) entry which is preliminary data.</text>
</comment>
<dbReference type="InterPro" id="IPR036875">
    <property type="entry name" value="Znf_CCHC_sf"/>
</dbReference>
<evidence type="ECO:0000259" key="2">
    <source>
        <dbReference type="Pfam" id="PF22936"/>
    </source>
</evidence>
<evidence type="ECO:0000313" key="3">
    <source>
        <dbReference type="EMBL" id="CAL4156510.1"/>
    </source>
</evidence>